<reference evidence="2 3" key="2">
    <citation type="journal article" date="2013" name="Plant Cell Physiol.">
        <title>Rice Annotation Project Database (RAP-DB): an integrative and interactive database for rice genomics.</title>
        <authorList>
            <person name="Sakai H."/>
            <person name="Lee S.S."/>
            <person name="Tanaka T."/>
            <person name="Numa H."/>
            <person name="Kim J."/>
            <person name="Kawahara Y."/>
            <person name="Wakimoto H."/>
            <person name="Yang C.C."/>
            <person name="Iwamoto M."/>
            <person name="Abe T."/>
            <person name="Yamada Y."/>
            <person name="Muto A."/>
            <person name="Inokuchi H."/>
            <person name="Ikemura T."/>
            <person name="Matsumoto T."/>
            <person name="Sasaki T."/>
            <person name="Itoh T."/>
        </authorList>
    </citation>
    <scope>NUCLEOTIDE SEQUENCE [LARGE SCALE GENOMIC DNA]</scope>
    <source>
        <strain evidence="3">cv. Nipponbare</strain>
    </source>
</reference>
<proteinExistence type="predicted"/>
<name>A0A0P0WXF8_ORYSJ</name>
<dbReference type="EMBL" id="AP014962">
    <property type="protein sequence ID" value="BAS97988.1"/>
    <property type="molecule type" value="Genomic_DNA"/>
</dbReference>
<keyword evidence="3" id="KW-1185">Reference proteome</keyword>
<reference evidence="3" key="1">
    <citation type="journal article" date="2005" name="Nature">
        <title>The map-based sequence of the rice genome.</title>
        <authorList>
            <consortium name="International rice genome sequencing project (IRGSP)"/>
            <person name="Matsumoto T."/>
            <person name="Wu J."/>
            <person name="Kanamori H."/>
            <person name="Katayose Y."/>
            <person name="Fujisawa M."/>
            <person name="Namiki N."/>
            <person name="Mizuno H."/>
            <person name="Yamamoto K."/>
            <person name="Antonio B.A."/>
            <person name="Baba T."/>
            <person name="Sakata K."/>
            <person name="Nagamura Y."/>
            <person name="Aoki H."/>
            <person name="Arikawa K."/>
            <person name="Arita K."/>
            <person name="Bito T."/>
            <person name="Chiden Y."/>
            <person name="Fujitsuka N."/>
            <person name="Fukunaka R."/>
            <person name="Hamada M."/>
            <person name="Harada C."/>
            <person name="Hayashi A."/>
            <person name="Hijishita S."/>
            <person name="Honda M."/>
            <person name="Hosokawa S."/>
            <person name="Ichikawa Y."/>
            <person name="Idonuma A."/>
            <person name="Iijima M."/>
            <person name="Ikeda M."/>
            <person name="Ikeno M."/>
            <person name="Ito K."/>
            <person name="Ito S."/>
            <person name="Ito T."/>
            <person name="Ito Y."/>
            <person name="Ito Y."/>
            <person name="Iwabuchi A."/>
            <person name="Kamiya K."/>
            <person name="Karasawa W."/>
            <person name="Kurita K."/>
            <person name="Katagiri S."/>
            <person name="Kikuta A."/>
            <person name="Kobayashi H."/>
            <person name="Kobayashi N."/>
            <person name="Machita K."/>
            <person name="Maehara T."/>
            <person name="Masukawa M."/>
            <person name="Mizubayashi T."/>
            <person name="Mukai Y."/>
            <person name="Nagasaki H."/>
            <person name="Nagata Y."/>
            <person name="Naito S."/>
            <person name="Nakashima M."/>
            <person name="Nakama Y."/>
            <person name="Nakamichi Y."/>
            <person name="Nakamura M."/>
            <person name="Meguro A."/>
            <person name="Negishi M."/>
            <person name="Ohta I."/>
            <person name="Ohta T."/>
            <person name="Okamoto M."/>
            <person name="Ono N."/>
            <person name="Saji S."/>
            <person name="Sakaguchi M."/>
            <person name="Sakai K."/>
            <person name="Shibata M."/>
            <person name="Shimokawa T."/>
            <person name="Song J."/>
            <person name="Takazaki Y."/>
            <person name="Terasawa K."/>
            <person name="Tsugane M."/>
            <person name="Tsuji K."/>
            <person name="Ueda S."/>
            <person name="Waki K."/>
            <person name="Yamagata H."/>
            <person name="Yamamoto M."/>
            <person name="Yamamoto S."/>
            <person name="Yamane H."/>
            <person name="Yoshiki S."/>
            <person name="Yoshihara R."/>
            <person name="Yukawa K."/>
            <person name="Zhong H."/>
            <person name="Yano M."/>
            <person name="Yuan Q."/>
            <person name="Ouyang S."/>
            <person name="Liu J."/>
            <person name="Jones K.M."/>
            <person name="Gansberger K."/>
            <person name="Moffat K."/>
            <person name="Hill J."/>
            <person name="Bera J."/>
            <person name="Fadrosh D."/>
            <person name="Jin S."/>
            <person name="Johri S."/>
            <person name="Kim M."/>
            <person name="Overton L."/>
            <person name="Reardon M."/>
            <person name="Tsitrin T."/>
            <person name="Vuong H."/>
            <person name="Weaver B."/>
            <person name="Ciecko A."/>
            <person name="Tallon L."/>
            <person name="Jackson J."/>
            <person name="Pai G."/>
            <person name="Aken S.V."/>
            <person name="Utterback T."/>
            <person name="Reidmuller S."/>
            <person name="Feldblyum T."/>
            <person name="Hsiao J."/>
            <person name="Zismann V."/>
            <person name="Iobst S."/>
            <person name="de Vazeille A.R."/>
            <person name="Buell C.R."/>
            <person name="Ying K."/>
            <person name="Li Y."/>
            <person name="Lu T."/>
            <person name="Huang Y."/>
            <person name="Zhao Q."/>
            <person name="Feng Q."/>
            <person name="Zhang L."/>
            <person name="Zhu J."/>
            <person name="Weng Q."/>
            <person name="Mu J."/>
            <person name="Lu Y."/>
            <person name="Fan D."/>
            <person name="Liu Y."/>
            <person name="Guan J."/>
            <person name="Zhang Y."/>
            <person name="Yu S."/>
            <person name="Liu X."/>
            <person name="Zhang Y."/>
            <person name="Hong G."/>
            <person name="Han B."/>
            <person name="Choisne N."/>
            <person name="Demange N."/>
            <person name="Orjeda G."/>
            <person name="Samain S."/>
            <person name="Cattolico L."/>
            <person name="Pelletier E."/>
            <person name="Couloux A."/>
            <person name="Segurens B."/>
            <person name="Wincker P."/>
            <person name="D'Hont A."/>
            <person name="Scarpelli C."/>
            <person name="Weissenbach J."/>
            <person name="Salanoubat M."/>
            <person name="Quetier F."/>
            <person name="Yu Y."/>
            <person name="Kim H.R."/>
            <person name="Rambo T."/>
            <person name="Currie J."/>
            <person name="Collura K."/>
            <person name="Luo M."/>
            <person name="Yang T."/>
            <person name="Ammiraju J.S.S."/>
            <person name="Engler F."/>
            <person name="Soderlund C."/>
            <person name="Wing R.A."/>
            <person name="Palmer L.E."/>
            <person name="de la Bastide M."/>
            <person name="Spiegel L."/>
            <person name="Nascimento L."/>
            <person name="Zutavern T."/>
            <person name="O'Shaughnessy A."/>
            <person name="Dike S."/>
            <person name="Dedhia N."/>
            <person name="Preston R."/>
            <person name="Balija V."/>
            <person name="McCombie W.R."/>
            <person name="Chow T."/>
            <person name="Chen H."/>
            <person name="Chung M."/>
            <person name="Chen C."/>
            <person name="Shaw J."/>
            <person name="Wu H."/>
            <person name="Hsiao K."/>
            <person name="Chao Y."/>
            <person name="Chu M."/>
            <person name="Cheng C."/>
            <person name="Hour A."/>
            <person name="Lee P."/>
            <person name="Lin S."/>
            <person name="Lin Y."/>
            <person name="Liou J."/>
            <person name="Liu S."/>
            <person name="Hsing Y."/>
            <person name="Raghuvanshi S."/>
            <person name="Mohanty A."/>
            <person name="Bharti A.K."/>
            <person name="Gaur A."/>
            <person name="Gupta V."/>
            <person name="Kumar D."/>
            <person name="Ravi V."/>
            <person name="Vij S."/>
            <person name="Kapur A."/>
            <person name="Khurana P."/>
            <person name="Khurana P."/>
            <person name="Khurana J.P."/>
            <person name="Tyagi A.K."/>
            <person name="Gaikwad K."/>
            <person name="Singh A."/>
            <person name="Dalal V."/>
            <person name="Srivastava S."/>
            <person name="Dixit A."/>
            <person name="Pal A.K."/>
            <person name="Ghazi I.A."/>
            <person name="Yadav M."/>
            <person name="Pandit A."/>
            <person name="Bhargava A."/>
            <person name="Sureshbabu K."/>
            <person name="Batra K."/>
            <person name="Sharma T.R."/>
            <person name="Mohapatra T."/>
            <person name="Singh N.K."/>
            <person name="Messing J."/>
            <person name="Nelson A.B."/>
            <person name="Fuks G."/>
            <person name="Kavchok S."/>
            <person name="Keizer G."/>
            <person name="Linton E."/>
            <person name="Llaca V."/>
            <person name="Song R."/>
            <person name="Tanyolac B."/>
            <person name="Young S."/>
            <person name="Ho-Il K."/>
            <person name="Hahn J.H."/>
            <person name="Sangsakoo G."/>
            <person name="Vanavichit A."/>
            <person name="de Mattos Luiz.A.T."/>
            <person name="Zimmer P.D."/>
            <person name="Malone G."/>
            <person name="Dellagostin O."/>
            <person name="de Oliveira A.C."/>
            <person name="Bevan M."/>
            <person name="Bancroft I."/>
            <person name="Minx P."/>
            <person name="Cordum H."/>
            <person name="Wilson R."/>
            <person name="Cheng Z."/>
            <person name="Jin W."/>
            <person name="Jiang J."/>
            <person name="Leong S.A."/>
            <person name="Iwama H."/>
            <person name="Gojobori T."/>
            <person name="Itoh T."/>
            <person name="Niimura Y."/>
            <person name="Fujii Y."/>
            <person name="Habara T."/>
            <person name="Sakai H."/>
            <person name="Sato Y."/>
            <person name="Wilson G."/>
            <person name="Kumar K."/>
            <person name="McCouch S."/>
            <person name="Juretic N."/>
            <person name="Hoen D."/>
            <person name="Wright S."/>
            <person name="Bruskiewich R."/>
            <person name="Bureau T."/>
            <person name="Miyao A."/>
            <person name="Hirochika H."/>
            <person name="Nishikawa T."/>
            <person name="Kadowaki K."/>
            <person name="Sugiura M."/>
            <person name="Burr B."/>
            <person name="Sasaki T."/>
        </authorList>
    </citation>
    <scope>NUCLEOTIDE SEQUENCE [LARGE SCALE GENOMIC DNA]</scope>
    <source>
        <strain evidence="3">cv. Nipponbare</strain>
    </source>
</reference>
<gene>
    <name evidence="2" type="ordered locus">Os06g0516350</name>
    <name evidence="2" type="ORF">OSNPB_060516350</name>
</gene>
<feature type="region of interest" description="Disordered" evidence="1">
    <location>
        <begin position="1"/>
        <end position="32"/>
    </location>
</feature>
<sequence length="94" mass="9801">MASYLAGATSDMTSTGSKGAGQGMKGTREELLSSDSDDWAASLACGRPVDWSLAACLLLEGSLVPRRGRLAAQGACRWRLPSRAGGARVTAWRS</sequence>
<evidence type="ECO:0000313" key="2">
    <source>
        <dbReference type="EMBL" id="BAS97988.1"/>
    </source>
</evidence>
<evidence type="ECO:0000256" key="1">
    <source>
        <dbReference type="SAM" id="MobiDB-lite"/>
    </source>
</evidence>
<protein>
    <submittedName>
        <fullName evidence="2">Os06g0516350 protein</fullName>
    </submittedName>
</protein>
<dbReference type="PaxDb" id="39947-A0A0P0WXF8"/>
<organism evidence="2 3">
    <name type="scientific">Oryza sativa subsp. japonica</name>
    <name type="common">Rice</name>
    <dbReference type="NCBI Taxonomy" id="39947"/>
    <lineage>
        <taxon>Eukaryota</taxon>
        <taxon>Viridiplantae</taxon>
        <taxon>Streptophyta</taxon>
        <taxon>Embryophyta</taxon>
        <taxon>Tracheophyta</taxon>
        <taxon>Spermatophyta</taxon>
        <taxon>Magnoliopsida</taxon>
        <taxon>Liliopsida</taxon>
        <taxon>Poales</taxon>
        <taxon>Poaceae</taxon>
        <taxon>BOP clade</taxon>
        <taxon>Oryzoideae</taxon>
        <taxon>Oryzeae</taxon>
        <taxon>Oryzinae</taxon>
        <taxon>Oryza</taxon>
        <taxon>Oryza sativa</taxon>
    </lineage>
</organism>
<dbReference type="AlphaFoldDB" id="A0A0P0WXF8"/>
<dbReference type="InParanoid" id="A0A0P0WXF8"/>
<evidence type="ECO:0000313" key="3">
    <source>
        <dbReference type="Proteomes" id="UP000059680"/>
    </source>
</evidence>
<reference evidence="2 3" key="3">
    <citation type="journal article" date="2013" name="Rice">
        <title>Improvement of the Oryza sativa Nipponbare reference genome using next generation sequence and optical map data.</title>
        <authorList>
            <person name="Kawahara Y."/>
            <person name="de la Bastide M."/>
            <person name="Hamilton J.P."/>
            <person name="Kanamori H."/>
            <person name="McCombie W.R."/>
            <person name="Ouyang S."/>
            <person name="Schwartz D.C."/>
            <person name="Tanaka T."/>
            <person name="Wu J."/>
            <person name="Zhou S."/>
            <person name="Childs K.L."/>
            <person name="Davidson R.M."/>
            <person name="Lin H."/>
            <person name="Quesada-Ocampo L."/>
            <person name="Vaillancourt B."/>
            <person name="Sakai H."/>
            <person name="Lee S.S."/>
            <person name="Kim J."/>
            <person name="Numa H."/>
            <person name="Itoh T."/>
            <person name="Buell C.R."/>
            <person name="Matsumoto T."/>
        </authorList>
    </citation>
    <scope>NUCLEOTIDE SEQUENCE [LARGE SCALE GENOMIC DNA]</scope>
    <source>
        <strain evidence="3">cv. Nipponbare</strain>
    </source>
</reference>
<dbReference type="Proteomes" id="UP000059680">
    <property type="component" value="Chromosome 6"/>
</dbReference>
<accession>A0A0P0WXF8</accession>